<evidence type="ECO:0000313" key="1">
    <source>
        <dbReference type="EMBL" id="ERN14223.1"/>
    </source>
</evidence>
<organism evidence="1 2">
    <name type="scientific">Amborella trichopoda</name>
    <dbReference type="NCBI Taxonomy" id="13333"/>
    <lineage>
        <taxon>Eukaryota</taxon>
        <taxon>Viridiplantae</taxon>
        <taxon>Streptophyta</taxon>
        <taxon>Embryophyta</taxon>
        <taxon>Tracheophyta</taxon>
        <taxon>Spermatophyta</taxon>
        <taxon>Magnoliopsida</taxon>
        <taxon>Amborellales</taxon>
        <taxon>Amborellaceae</taxon>
        <taxon>Amborella</taxon>
    </lineage>
</organism>
<dbReference type="Proteomes" id="UP000017836">
    <property type="component" value="Unassembled WGS sequence"/>
</dbReference>
<evidence type="ECO:0000313" key="2">
    <source>
        <dbReference type="Proteomes" id="UP000017836"/>
    </source>
</evidence>
<keyword evidence="2" id="KW-1185">Reference proteome</keyword>
<protein>
    <submittedName>
        <fullName evidence="1">Uncharacterized protein</fullName>
    </submittedName>
</protein>
<dbReference type="EMBL" id="KI392557">
    <property type="protein sequence ID" value="ERN14223.1"/>
    <property type="molecule type" value="Genomic_DNA"/>
</dbReference>
<name>U5D1I5_AMBTC</name>
<accession>U5D1I5</accession>
<dbReference type="HOGENOM" id="CLU_2213455_0_0_1"/>
<reference evidence="2" key="1">
    <citation type="journal article" date="2013" name="Science">
        <title>The Amborella genome and the evolution of flowering plants.</title>
        <authorList>
            <consortium name="Amborella Genome Project"/>
        </authorList>
    </citation>
    <scope>NUCLEOTIDE SEQUENCE [LARGE SCALE GENOMIC DNA]</scope>
</reference>
<gene>
    <name evidence="1" type="ORF">AMTR_s00033p00121580</name>
</gene>
<proteinExistence type="predicted"/>
<sequence length="107" mass="11887">MAVGRARRAAPSFARTMVVASDALGGPIPKINKGDATAAGWEIFLKPLSCKLIELRTSTHGDIAPLNLSPELCNSKLLQNFKPKDLVPLRVFSFFEYFSNDTMERRY</sequence>
<dbReference type="AlphaFoldDB" id="U5D1I5"/>
<dbReference type="Gramene" id="ERN14223">
    <property type="protein sequence ID" value="ERN14223"/>
    <property type="gene ID" value="AMTR_s00033p00121580"/>
</dbReference>